<dbReference type="InterPro" id="IPR014710">
    <property type="entry name" value="RmlC-like_jellyroll"/>
</dbReference>
<keyword evidence="6" id="KW-1185">Reference proteome</keyword>
<dbReference type="InterPro" id="IPR036388">
    <property type="entry name" value="WH-like_DNA-bd_sf"/>
</dbReference>
<dbReference type="AlphaFoldDB" id="A0A916Y2T5"/>
<dbReference type="Gene3D" id="2.60.120.10">
    <property type="entry name" value="Jelly Rolls"/>
    <property type="match status" value="1"/>
</dbReference>
<dbReference type="SUPFAM" id="SSF46785">
    <property type="entry name" value="Winged helix' DNA-binding domain"/>
    <property type="match status" value="1"/>
</dbReference>
<dbReference type="EMBL" id="BMJJ01000009">
    <property type="protein sequence ID" value="GGD28766.1"/>
    <property type="molecule type" value="Genomic_DNA"/>
</dbReference>
<dbReference type="GO" id="GO:0003700">
    <property type="term" value="F:DNA-binding transcription factor activity"/>
    <property type="evidence" value="ECO:0007669"/>
    <property type="project" value="TreeGrafter"/>
</dbReference>
<keyword evidence="2" id="KW-0238">DNA-binding</keyword>
<dbReference type="GO" id="GO:0003677">
    <property type="term" value="F:DNA binding"/>
    <property type="evidence" value="ECO:0007669"/>
    <property type="project" value="UniProtKB-KW"/>
</dbReference>
<dbReference type="Pfam" id="PF00027">
    <property type="entry name" value="cNMP_binding"/>
    <property type="match status" value="1"/>
</dbReference>
<evidence type="ECO:0000313" key="6">
    <source>
        <dbReference type="Proteomes" id="UP000613160"/>
    </source>
</evidence>
<dbReference type="InterPro" id="IPR000595">
    <property type="entry name" value="cNMP-bd_dom"/>
</dbReference>
<proteinExistence type="predicted"/>
<dbReference type="PANTHER" id="PTHR24567:SF68">
    <property type="entry name" value="DNA-BINDING TRANSCRIPTIONAL DUAL REGULATOR CRP"/>
    <property type="match status" value="1"/>
</dbReference>
<evidence type="ECO:0000259" key="4">
    <source>
        <dbReference type="PROSITE" id="PS51063"/>
    </source>
</evidence>
<dbReference type="InterPro" id="IPR012318">
    <property type="entry name" value="HTH_CRP"/>
</dbReference>
<dbReference type="RefSeq" id="WP_188853103.1">
    <property type="nucleotide sequence ID" value="NZ_BMJJ01000009.1"/>
</dbReference>
<evidence type="ECO:0000256" key="1">
    <source>
        <dbReference type="ARBA" id="ARBA00023015"/>
    </source>
</evidence>
<comment type="caution">
    <text evidence="5">The sequence shown here is derived from an EMBL/GenBank/DDBJ whole genome shotgun (WGS) entry which is preliminary data.</text>
</comment>
<dbReference type="InterPro" id="IPR050397">
    <property type="entry name" value="Env_Response_Regulators"/>
</dbReference>
<dbReference type="PANTHER" id="PTHR24567">
    <property type="entry name" value="CRP FAMILY TRANSCRIPTIONAL REGULATORY PROTEIN"/>
    <property type="match status" value="1"/>
</dbReference>
<dbReference type="Gene3D" id="1.10.10.10">
    <property type="entry name" value="Winged helix-like DNA-binding domain superfamily/Winged helix DNA-binding domain"/>
    <property type="match status" value="1"/>
</dbReference>
<keyword evidence="3" id="KW-0804">Transcription</keyword>
<name>A0A916Y2T5_9HYPH</name>
<dbReference type="SUPFAM" id="SSF51206">
    <property type="entry name" value="cAMP-binding domain-like"/>
    <property type="match status" value="1"/>
</dbReference>
<evidence type="ECO:0000256" key="3">
    <source>
        <dbReference type="ARBA" id="ARBA00023163"/>
    </source>
</evidence>
<reference evidence="5" key="1">
    <citation type="journal article" date="2014" name="Int. J. Syst. Evol. Microbiol.">
        <title>Complete genome sequence of Corynebacterium casei LMG S-19264T (=DSM 44701T), isolated from a smear-ripened cheese.</title>
        <authorList>
            <consortium name="US DOE Joint Genome Institute (JGI-PGF)"/>
            <person name="Walter F."/>
            <person name="Albersmeier A."/>
            <person name="Kalinowski J."/>
            <person name="Ruckert C."/>
        </authorList>
    </citation>
    <scope>NUCLEOTIDE SEQUENCE</scope>
    <source>
        <strain evidence="5">CGMCC 1.15493</strain>
    </source>
</reference>
<dbReference type="Proteomes" id="UP000613160">
    <property type="component" value="Unassembled WGS sequence"/>
</dbReference>
<evidence type="ECO:0000313" key="5">
    <source>
        <dbReference type="EMBL" id="GGD28766.1"/>
    </source>
</evidence>
<dbReference type="PROSITE" id="PS51063">
    <property type="entry name" value="HTH_CRP_2"/>
    <property type="match status" value="1"/>
</dbReference>
<dbReference type="CDD" id="cd00038">
    <property type="entry name" value="CAP_ED"/>
    <property type="match status" value="1"/>
</dbReference>
<sequence>MANPFIRKLDGFEKIHDEDRDWLISMTRNVVEVEANRDLIREGDNPEIVHLVLEGLAVRYKSTLEGRRHIFAYMIPGDFCDLHVALLRRMDHSIATVTPCRVVKLPPAVIIEMTERRPSLARALWMCSLVDEATLREWLVNIGQRSASQRIAHLFCELHVRMKAVGLTTDGGFELPLTQEEIADTMGLSNVHVNRSLKELRYANLVTLKNEMIAIPNVDVLKRYSSFDPSYLHIERTRSVRI</sequence>
<dbReference type="InterPro" id="IPR018490">
    <property type="entry name" value="cNMP-bd_dom_sf"/>
</dbReference>
<dbReference type="GO" id="GO:0005829">
    <property type="term" value="C:cytosol"/>
    <property type="evidence" value="ECO:0007669"/>
    <property type="project" value="TreeGrafter"/>
</dbReference>
<accession>A0A916Y2T5</accession>
<dbReference type="Pfam" id="PF13545">
    <property type="entry name" value="HTH_Crp_2"/>
    <property type="match status" value="1"/>
</dbReference>
<evidence type="ECO:0000256" key="2">
    <source>
        <dbReference type="ARBA" id="ARBA00023125"/>
    </source>
</evidence>
<protein>
    <submittedName>
        <fullName evidence="5">Crp/Fnr family transcriptional regulator</fullName>
    </submittedName>
</protein>
<dbReference type="InterPro" id="IPR036390">
    <property type="entry name" value="WH_DNA-bd_sf"/>
</dbReference>
<gene>
    <name evidence="5" type="ORF">GCM10011335_34920</name>
</gene>
<reference evidence="5" key="2">
    <citation type="submission" date="2020-09" db="EMBL/GenBank/DDBJ databases">
        <authorList>
            <person name="Sun Q."/>
            <person name="Zhou Y."/>
        </authorList>
    </citation>
    <scope>NUCLEOTIDE SEQUENCE</scope>
    <source>
        <strain evidence="5">CGMCC 1.15493</strain>
    </source>
</reference>
<organism evidence="5 6">
    <name type="scientific">Aureimonas glaciei</name>
    <dbReference type="NCBI Taxonomy" id="1776957"/>
    <lineage>
        <taxon>Bacteria</taxon>
        <taxon>Pseudomonadati</taxon>
        <taxon>Pseudomonadota</taxon>
        <taxon>Alphaproteobacteria</taxon>
        <taxon>Hyphomicrobiales</taxon>
        <taxon>Aurantimonadaceae</taxon>
        <taxon>Aureimonas</taxon>
    </lineage>
</organism>
<feature type="domain" description="HTH crp-type" evidence="4">
    <location>
        <begin position="145"/>
        <end position="219"/>
    </location>
</feature>
<keyword evidence="1" id="KW-0805">Transcription regulation</keyword>